<feature type="region of interest" description="Disordered" evidence="1">
    <location>
        <begin position="19"/>
        <end position="79"/>
    </location>
</feature>
<name>A0AAD3TGK3_NEPGR</name>
<feature type="compositionally biased region" description="Basic residues" evidence="1">
    <location>
        <begin position="70"/>
        <end position="79"/>
    </location>
</feature>
<proteinExistence type="predicted"/>
<feature type="compositionally biased region" description="Basic and acidic residues" evidence="1">
    <location>
        <begin position="19"/>
        <end position="60"/>
    </location>
</feature>
<sequence length="79" mass="9417">MLQRRWRWSGAEWTSLWMDDPRQQRRGGRVLDDPMQGRRETGKRQRRRSREEDKHQRGRGETNGGGAARNFHKKISKSG</sequence>
<dbReference type="AlphaFoldDB" id="A0AAD3TGK3"/>
<evidence type="ECO:0000313" key="2">
    <source>
        <dbReference type="EMBL" id="GMH28536.1"/>
    </source>
</evidence>
<evidence type="ECO:0000313" key="3">
    <source>
        <dbReference type="Proteomes" id="UP001279734"/>
    </source>
</evidence>
<protein>
    <submittedName>
        <fullName evidence="2">Uncharacterized protein</fullName>
    </submittedName>
</protein>
<organism evidence="2 3">
    <name type="scientific">Nepenthes gracilis</name>
    <name type="common">Slender pitcher plant</name>
    <dbReference type="NCBI Taxonomy" id="150966"/>
    <lineage>
        <taxon>Eukaryota</taxon>
        <taxon>Viridiplantae</taxon>
        <taxon>Streptophyta</taxon>
        <taxon>Embryophyta</taxon>
        <taxon>Tracheophyta</taxon>
        <taxon>Spermatophyta</taxon>
        <taxon>Magnoliopsida</taxon>
        <taxon>eudicotyledons</taxon>
        <taxon>Gunneridae</taxon>
        <taxon>Pentapetalae</taxon>
        <taxon>Caryophyllales</taxon>
        <taxon>Nepenthaceae</taxon>
        <taxon>Nepenthes</taxon>
    </lineage>
</organism>
<keyword evidence="3" id="KW-1185">Reference proteome</keyword>
<accession>A0AAD3TGK3</accession>
<dbReference type="EMBL" id="BSYO01000034">
    <property type="protein sequence ID" value="GMH28536.1"/>
    <property type="molecule type" value="Genomic_DNA"/>
</dbReference>
<reference evidence="2" key="1">
    <citation type="submission" date="2023-05" db="EMBL/GenBank/DDBJ databases">
        <title>Nepenthes gracilis genome sequencing.</title>
        <authorList>
            <person name="Fukushima K."/>
        </authorList>
    </citation>
    <scope>NUCLEOTIDE SEQUENCE</scope>
    <source>
        <strain evidence="2">SING2019-196</strain>
    </source>
</reference>
<comment type="caution">
    <text evidence="2">The sequence shown here is derived from an EMBL/GenBank/DDBJ whole genome shotgun (WGS) entry which is preliminary data.</text>
</comment>
<gene>
    <name evidence="2" type="ORF">Nepgr_030379</name>
</gene>
<evidence type="ECO:0000256" key="1">
    <source>
        <dbReference type="SAM" id="MobiDB-lite"/>
    </source>
</evidence>
<dbReference type="Proteomes" id="UP001279734">
    <property type="component" value="Unassembled WGS sequence"/>
</dbReference>